<evidence type="ECO:0000313" key="1">
    <source>
        <dbReference type="EMBL" id="CAG2257167.1"/>
    </source>
</evidence>
<dbReference type="Proteomes" id="UP000683360">
    <property type="component" value="Unassembled WGS sequence"/>
</dbReference>
<dbReference type="PANTHER" id="PTHR33395">
    <property type="entry name" value="TRANSCRIPTASE, PUTATIVE-RELATED-RELATED"/>
    <property type="match status" value="1"/>
</dbReference>
<dbReference type="AlphaFoldDB" id="A0A8S3VP99"/>
<dbReference type="PANTHER" id="PTHR33395:SF22">
    <property type="entry name" value="REVERSE TRANSCRIPTASE DOMAIN-CONTAINING PROTEIN"/>
    <property type="match status" value="1"/>
</dbReference>
<reference evidence="1" key="1">
    <citation type="submission" date="2021-03" db="EMBL/GenBank/DDBJ databases">
        <authorList>
            <person name="Bekaert M."/>
        </authorList>
    </citation>
    <scope>NUCLEOTIDE SEQUENCE</scope>
</reference>
<organism evidence="1 2">
    <name type="scientific">Mytilus edulis</name>
    <name type="common">Blue mussel</name>
    <dbReference type="NCBI Taxonomy" id="6550"/>
    <lineage>
        <taxon>Eukaryota</taxon>
        <taxon>Metazoa</taxon>
        <taxon>Spiralia</taxon>
        <taxon>Lophotrochozoa</taxon>
        <taxon>Mollusca</taxon>
        <taxon>Bivalvia</taxon>
        <taxon>Autobranchia</taxon>
        <taxon>Pteriomorphia</taxon>
        <taxon>Mytilida</taxon>
        <taxon>Mytiloidea</taxon>
        <taxon>Mytilidae</taxon>
        <taxon>Mytilinae</taxon>
        <taxon>Mytilus</taxon>
    </lineage>
</organism>
<accession>A0A8S3VP99</accession>
<evidence type="ECO:0000313" key="2">
    <source>
        <dbReference type="Proteomes" id="UP000683360"/>
    </source>
</evidence>
<evidence type="ECO:0008006" key="3">
    <source>
        <dbReference type="Google" id="ProtNLM"/>
    </source>
</evidence>
<comment type="caution">
    <text evidence="1">The sequence shown here is derived from an EMBL/GenBank/DDBJ whole genome shotgun (WGS) entry which is preliminary data.</text>
</comment>
<protein>
    <recommendedName>
        <fullName evidence="3">Endonuclease-reverse transcriptase</fullName>
    </recommendedName>
</protein>
<sequence length="215" mass="25999">MTWRPPFYSNKTGKHTRSVLHKPTFTRTKHKTLPSLGTSDHDIVFHEMNITMGRKKKTPRKISQYKKADWDKIRIEVKKFQDEYFSLTLTNNTTEEKWTLIKNKIQEITDKNIPSKIMKQKQDIPWLTPEIKRLIRKRDRIHKKIKATKSEKKSDTIKKHRSLKHQVQQKLRTSYWNYIENIIIEDSKLKDSKPSKKFWSFIKNTKKVKIWVYPH</sequence>
<dbReference type="GO" id="GO:0061343">
    <property type="term" value="P:cell adhesion involved in heart morphogenesis"/>
    <property type="evidence" value="ECO:0007669"/>
    <property type="project" value="TreeGrafter"/>
</dbReference>
<keyword evidence="2" id="KW-1185">Reference proteome</keyword>
<dbReference type="EMBL" id="CAJPWZ010003321">
    <property type="protein sequence ID" value="CAG2257167.1"/>
    <property type="molecule type" value="Genomic_DNA"/>
</dbReference>
<dbReference type="GO" id="GO:0007508">
    <property type="term" value="P:larval heart development"/>
    <property type="evidence" value="ECO:0007669"/>
    <property type="project" value="TreeGrafter"/>
</dbReference>
<proteinExistence type="predicted"/>
<name>A0A8S3VP99_MYTED</name>
<gene>
    <name evidence="1" type="ORF">MEDL_68484</name>
</gene>
<dbReference type="GO" id="GO:0031012">
    <property type="term" value="C:extracellular matrix"/>
    <property type="evidence" value="ECO:0007669"/>
    <property type="project" value="TreeGrafter"/>
</dbReference>